<evidence type="ECO:0000256" key="1">
    <source>
        <dbReference type="ARBA" id="ARBA00004141"/>
    </source>
</evidence>
<dbReference type="Proteomes" id="UP000245369">
    <property type="component" value="Chromosome"/>
</dbReference>
<dbReference type="GeneID" id="93924696"/>
<feature type="transmembrane region" description="Helical" evidence="5">
    <location>
        <begin position="84"/>
        <end position="105"/>
    </location>
</feature>
<evidence type="ECO:0000256" key="2">
    <source>
        <dbReference type="ARBA" id="ARBA00022692"/>
    </source>
</evidence>
<feature type="transmembrane region" description="Helical" evidence="5">
    <location>
        <begin position="117"/>
        <end position="140"/>
    </location>
</feature>
<evidence type="ECO:0000313" key="8">
    <source>
        <dbReference type="Proteomes" id="UP000245369"/>
    </source>
</evidence>
<dbReference type="InterPro" id="IPR050681">
    <property type="entry name" value="CDF/SLC30A"/>
</dbReference>
<dbReference type="Gene3D" id="1.20.1510.10">
    <property type="entry name" value="Cation efflux protein transmembrane domain"/>
    <property type="match status" value="1"/>
</dbReference>
<organism evidence="7 8">
    <name type="scientific">Streptococcus sobrinus</name>
    <dbReference type="NCBI Taxonomy" id="1310"/>
    <lineage>
        <taxon>Bacteria</taxon>
        <taxon>Bacillati</taxon>
        <taxon>Bacillota</taxon>
        <taxon>Bacilli</taxon>
        <taxon>Lactobacillales</taxon>
        <taxon>Streptococcaceae</taxon>
        <taxon>Streptococcus</taxon>
    </lineage>
</organism>
<gene>
    <name evidence="7" type="ORF">DK182_09285</name>
</gene>
<dbReference type="RefSeq" id="WP_004205604.1">
    <property type="nucleotide sequence ID" value="NZ_CP029490.1"/>
</dbReference>
<evidence type="ECO:0000256" key="5">
    <source>
        <dbReference type="SAM" id="Phobius"/>
    </source>
</evidence>
<feature type="transmembrane region" description="Helical" evidence="5">
    <location>
        <begin position="160"/>
        <end position="193"/>
    </location>
</feature>
<feature type="domain" description="Cation efflux protein transmembrane" evidence="6">
    <location>
        <begin position="21"/>
        <end position="207"/>
    </location>
</feature>
<dbReference type="InterPro" id="IPR058533">
    <property type="entry name" value="Cation_efflux_TM"/>
</dbReference>
<keyword evidence="8" id="KW-1185">Reference proteome</keyword>
<evidence type="ECO:0000313" key="7">
    <source>
        <dbReference type="EMBL" id="AWN21504.1"/>
    </source>
</evidence>
<keyword evidence="4 5" id="KW-0472">Membrane</keyword>
<evidence type="ECO:0000259" key="6">
    <source>
        <dbReference type="Pfam" id="PF01545"/>
    </source>
</evidence>
<name>A0ABM6W720_9STRE</name>
<accession>A0ABM6W720</accession>
<keyword evidence="2 5" id="KW-0812">Transmembrane</keyword>
<comment type="subcellular location">
    <subcellularLocation>
        <location evidence="1">Membrane</location>
        <topology evidence="1">Multi-pass membrane protein</topology>
    </subcellularLocation>
</comment>
<evidence type="ECO:0000256" key="3">
    <source>
        <dbReference type="ARBA" id="ARBA00022989"/>
    </source>
</evidence>
<feature type="transmembrane region" description="Helical" evidence="5">
    <location>
        <begin position="20"/>
        <end position="40"/>
    </location>
</feature>
<keyword evidence="3 5" id="KW-1133">Transmembrane helix</keyword>
<dbReference type="InterPro" id="IPR027469">
    <property type="entry name" value="Cation_efflux_TMD_sf"/>
</dbReference>
<dbReference type="PANTHER" id="PTHR11562:SF17">
    <property type="entry name" value="RE54080P-RELATED"/>
    <property type="match status" value="1"/>
</dbReference>
<dbReference type="NCBIfam" id="TIGR01297">
    <property type="entry name" value="CDF"/>
    <property type="match status" value="1"/>
</dbReference>
<dbReference type="InterPro" id="IPR002524">
    <property type="entry name" value="Cation_efflux"/>
</dbReference>
<dbReference type="SUPFAM" id="SSF161111">
    <property type="entry name" value="Cation efflux protein transmembrane domain-like"/>
    <property type="match status" value="1"/>
</dbReference>
<dbReference type="PANTHER" id="PTHR11562">
    <property type="entry name" value="CATION EFFLUX PROTEIN/ ZINC TRANSPORTER"/>
    <property type="match status" value="1"/>
</dbReference>
<evidence type="ECO:0000256" key="4">
    <source>
        <dbReference type="ARBA" id="ARBA00023136"/>
    </source>
</evidence>
<sequence length="298" mass="33462">MGHDHHHQLGNHQQSQRAIFGSFLLNFGFALIEFIFGALFNSSAVLADAVHDTGDALAIGLSWIFEKVSTRKSDDHYTLGYDRFSLLGAMITATILIVGSLVVVVENFPKLFHPEPVNANGMLWLGLVAIAVNLGAQHLLSRGSSEHESILSLHFLEDTLGWLAVILVSVCLHFTNWYILDPLLSLAISLFILSKALPRFIKNMTIFLEASPRDLDMLAIRRAINQLDEVEAVPQLNIWSIDGHRHVAMIHIILENRQDEKLVKDKIHHILEDYQVVQSAIECDDSSFEHHHHCPPSH</sequence>
<protein>
    <submittedName>
        <fullName evidence="7">Cation transporter</fullName>
    </submittedName>
</protein>
<reference evidence="7 8" key="1">
    <citation type="submission" date="2018-05" db="EMBL/GenBank/DDBJ databases">
        <title>Complete genome sequences of Streptococcus sobrinus.</title>
        <authorList>
            <person name="Sales M."/>
            <person name="Jensen P.A."/>
        </authorList>
    </citation>
    <scope>NUCLEOTIDE SEQUENCE [LARGE SCALE GENOMIC DNA]</scope>
    <source>
        <strain evidence="7 8">SL1</strain>
    </source>
</reference>
<proteinExistence type="predicted"/>
<dbReference type="EMBL" id="CP029490">
    <property type="protein sequence ID" value="AWN21504.1"/>
    <property type="molecule type" value="Genomic_DNA"/>
</dbReference>
<dbReference type="Pfam" id="PF01545">
    <property type="entry name" value="Cation_efflux"/>
    <property type="match status" value="1"/>
</dbReference>